<keyword evidence="3 5" id="KW-0371">Homeobox</keyword>
<feature type="region of interest" description="Disordered" evidence="7">
    <location>
        <begin position="503"/>
        <end position="558"/>
    </location>
</feature>
<reference evidence="9 10" key="1">
    <citation type="submission" date="2020-10" db="EMBL/GenBank/DDBJ databases">
        <authorList>
            <person name="Klimov P.B."/>
            <person name="Dyachkov S.M."/>
            <person name="Chetverikov P.E."/>
        </authorList>
    </citation>
    <scope>NUCLEOTIDE SEQUENCE [LARGE SCALE GENOMIC DNA]</scope>
    <source>
        <strain evidence="9">BMOC 18-1129-001#AD2665</strain>
        <tissue evidence="9">Entire mites</tissue>
    </source>
</reference>
<evidence type="ECO:0000256" key="7">
    <source>
        <dbReference type="SAM" id="MobiDB-lite"/>
    </source>
</evidence>
<feature type="compositionally biased region" description="Basic and acidic residues" evidence="7">
    <location>
        <begin position="156"/>
        <end position="166"/>
    </location>
</feature>
<dbReference type="Pfam" id="PF00046">
    <property type="entry name" value="Homeodomain"/>
    <property type="match status" value="1"/>
</dbReference>
<dbReference type="Proteomes" id="UP000825002">
    <property type="component" value="Unassembled WGS sequence"/>
</dbReference>
<dbReference type="InterPro" id="IPR017970">
    <property type="entry name" value="Homeobox_CS"/>
</dbReference>
<feature type="region of interest" description="Disordered" evidence="7">
    <location>
        <begin position="150"/>
        <end position="198"/>
    </location>
</feature>
<dbReference type="InterPro" id="IPR009057">
    <property type="entry name" value="Homeodomain-like_sf"/>
</dbReference>
<evidence type="ECO:0000256" key="4">
    <source>
        <dbReference type="ARBA" id="ARBA00023242"/>
    </source>
</evidence>
<dbReference type="PANTHER" id="PTHR45664:SF12">
    <property type="entry name" value="PANCREAS_DUODENUM HOMEOBOX PROTEIN 1"/>
    <property type="match status" value="1"/>
</dbReference>
<accession>A0ABQ7S7X0</accession>
<feature type="compositionally biased region" description="Acidic residues" evidence="7">
    <location>
        <begin position="167"/>
        <end position="191"/>
    </location>
</feature>
<feature type="region of interest" description="Disordered" evidence="7">
    <location>
        <begin position="239"/>
        <end position="263"/>
    </location>
</feature>
<name>A0ABQ7S7X0_9ACAR</name>
<dbReference type="PRINTS" id="PR00024">
    <property type="entry name" value="HOMEOBOX"/>
</dbReference>
<evidence type="ECO:0000256" key="2">
    <source>
        <dbReference type="ARBA" id="ARBA00023125"/>
    </source>
</evidence>
<keyword evidence="10" id="KW-1185">Reference proteome</keyword>
<dbReference type="PROSITE" id="PS50071">
    <property type="entry name" value="HOMEOBOX_2"/>
    <property type="match status" value="1"/>
</dbReference>
<dbReference type="InterPro" id="IPR001356">
    <property type="entry name" value="HD"/>
</dbReference>
<keyword evidence="2 5" id="KW-0238">DNA-binding</keyword>
<feature type="compositionally biased region" description="Low complexity" evidence="7">
    <location>
        <begin position="535"/>
        <end position="553"/>
    </location>
</feature>
<feature type="DNA-binding region" description="Homeobox" evidence="5">
    <location>
        <begin position="80"/>
        <end position="139"/>
    </location>
</feature>
<evidence type="ECO:0000256" key="3">
    <source>
        <dbReference type="ARBA" id="ARBA00023155"/>
    </source>
</evidence>
<dbReference type="SMART" id="SM00389">
    <property type="entry name" value="HOX"/>
    <property type="match status" value="1"/>
</dbReference>
<evidence type="ECO:0000313" key="10">
    <source>
        <dbReference type="Proteomes" id="UP000825002"/>
    </source>
</evidence>
<feature type="region of interest" description="Disordered" evidence="7">
    <location>
        <begin position="741"/>
        <end position="767"/>
    </location>
</feature>
<protein>
    <submittedName>
        <fullName evidence="9">Homeobox protein Hox-A3</fullName>
    </submittedName>
</protein>
<organism evidence="9 10">
    <name type="scientific">Fragariocoptes setiger</name>
    <dbReference type="NCBI Taxonomy" id="1670756"/>
    <lineage>
        <taxon>Eukaryota</taxon>
        <taxon>Metazoa</taxon>
        <taxon>Ecdysozoa</taxon>
        <taxon>Arthropoda</taxon>
        <taxon>Chelicerata</taxon>
        <taxon>Arachnida</taxon>
        <taxon>Acari</taxon>
        <taxon>Acariformes</taxon>
        <taxon>Trombidiformes</taxon>
        <taxon>Prostigmata</taxon>
        <taxon>Eupodina</taxon>
        <taxon>Eriophyoidea</taxon>
        <taxon>Phytoptidae</taxon>
        <taxon>Fragariocoptes</taxon>
    </lineage>
</organism>
<dbReference type="EMBL" id="JAIFTH010000432">
    <property type="protein sequence ID" value="KAG9509530.1"/>
    <property type="molecule type" value="Genomic_DNA"/>
</dbReference>
<dbReference type="Gene3D" id="1.10.10.60">
    <property type="entry name" value="Homeodomain-like"/>
    <property type="match status" value="1"/>
</dbReference>
<feature type="compositionally biased region" description="Polar residues" evidence="7">
    <location>
        <begin position="242"/>
        <end position="254"/>
    </location>
</feature>
<comment type="caution">
    <text evidence="9">The sequence shown here is derived from an EMBL/GenBank/DDBJ whole genome shotgun (WGS) entry which is preliminary data.</text>
</comment>
<keyword evidence="4 5" id="KW-0539">Nucleus</keyword>
<feature type="domain" description="Homeobox" evidence="8">
    <location>
        <begin position="78"/>
        <end position="138"/>
    </location>
</feature>
<evidence type="ECO:0000256" key="6">
    <source>
        <dbReference type="RuleBase" id="RU000682"/>
    </source>
</evidence>
<comment type="subcellular location">
    <subcellularLocation>
        <location evidence="1 5 6">Nucleus</location>
    </subcellularLocation>
</comment>
<dbReference type="InterPro" id="IPR020479">
    <property type="entry name" value="HD_metazoa"/>
</dbReference>
<dbReference type="GO" id="GO:0003677">
    <property type="term" value="F:DNA binding"/>
    <property type="evidence" value="ECO:0007669"/>
    <property type="project" value="UniProtKB-KW"/>
</dbReference>
<dbReference type="SUPFAM" id="SSF46689">
    <property type="entry name" value="Homeodomain-like"/>
    <property type="match status" value="1"/>
</dbReference>
<sequence length="810" mass="89530">MASIKQECELDKTKLHDTTTVHNNDNIENNTSEFKPQLILPTFKTIIKRHTDIEAVINSDNVKTTKLPISHQSQQQQSSSRRLRTAYSQKQLVILEREFTTSQYLCRPRRIEIANSLDLTERQVKVWFQNRRMKFKRQKSITAATTTNIATSDGSLDDRSRNIKSDDSDDNGNDESEDDDDDDLTDEQDTDDDKHPINSYAHHQTMLNKSIGTKVSNKCLTVIAKTAVITGISKVCHDSSKNRAQNQTPPSVESSPLGVIDKLPKNEGKFIDTTAARNTKQSAESKYCHPLQLSRINEPSVSDHHNNSGVQLQHQSNYDNSVCYTQPAYQFSSSSHDIVNANGECYGNNTRQVYTSFDGDTNYQNQNNSTWPCLTNANIALDAQCGSVDANLTATATATIDYDAYRFTSYDTPANTNQTYHDGQMTTLYNSIVGSDQQQQEVLTPVANEQAANFYDACNCVRQTTQGDHQTETIISSSTPIHHHGGQYGEHCSLTHMDHQSFSVQGADDRGPQLNSNNNNDATIRSPTHRFYSRQQQQPHLQSVQQQLHSSPSDQPEHHQNLIEPIVCIGQQQQQQINNVSSHPNQSQCLCGCSDVATNIAIAMSGDNASLHDTSHSRATTTAAPTSRPSDDSIVAVRGDWTPSTTHLPHPSHNLHTNTHTVASIMNSSSLCTTATTTWPTLTPSPSSPSLSSVSSTSSPSSLSSSASSTATSTSSTSAPVSTSQITRYYPGQRHFYYVSSNSDRQSKQPQQQQQHKQTRSTLPFGIKRSSYTSAKQAATCHIESGYTNTLAQATCNIESARNYVTDDTF</sequence>
<evidence type="ECO:0000256" key="1">
    <source>
        <dbReference type="ARBA" id="ARBA00004123"/>
    </source>
</evidence>
<feature type="compositionally biased region" description="Low complexity" evidence="7">
    <location>
        <begin position="617"/>
        <end position="628"/>
    </location>
</feature>
<evidence type="ECO:0000256" key="5">
    <source>
        <dbReference type="PROSITE-ProRule" id="PRU00108"/>
    </source>
</evidence>
<proteinExistence type="predicted"/>
<evidence type="ECO:0000259" key="8">
    <source>
        <dbReference type="PROSITE" id="PS50071"/>
    </source>
</evidence>
<feature type="compositionally biased region" description="Low complexity" evidence="7">
    <location>
        <begin position="680"/>
        <end position="724"/>
    </location>
</feature>
<feature type="non-terminal residue" evidence="9">
    <location>
        <position position="1"/>
    </location>
</feature>
<dbReference type="CDD" id="cd00086">
    <property type="entry name" value="homeodomain"/>
    <property type="match status" value="1"/>
</dbReference>
<gene>
    <name evidence="9" type="primary">Hoxa3</name>
    <name evidence="9" type="ORF">GZH46_01945</name>
</gene>
<evidence type="ECO:0000313" key="9">
    <source>
        <dbReference type="EMBL" id="KAG9509530.1"/>
    </source>
</evidence>
<feature type="compositionally biased region" description="Polar residues" evidence="7">
    <location>
        <begin position="513"/>
        <end position="526"/>
    </location>
</feature>
<dbReference type="PANTHER" id="PTHR45664">
    <property type="entry name" value="PROTEIN ZERKNUELLT 1-RELATED"/>
    <property type="match status" value="1"/>
</dbReference>
<feature type="region of interest" description="Disordered" evidence="7">
    <location>
        <begin position="611"/>
        <end position="657"/>
    </location>
</feature>
<feature type="region of interest" description="Disordered" evidence="7">
    <location>
        <begin position="680"/>
        <end position="725"/>
    </location>
</feature>
<dbReference type="PROSITE" id="PS00027">
    <property type="entry name" value="HOMEOBOX_1"/>
    <property type="match status" value="1"/>
</dbReference>